<feature type="compositionally biased region" description="Basic and acidic residues" evidence="1">
    <location>
        <begin position="335"/>
        <end position="344"/>
    </location>
</feature>
<reference evidence="2" key="2">
    <citation type="submission" date="2025-08" db="UniProtKB">
        <authorList>
            <consortium name="Ensembl"/>
        </authorList>
    </citation>
    <scope>IDENTIFICATION</scope>
</reference>
<evidence type="ECO:0000313" key="3">
    <source>
        <dbReference type="Proteomes" id="UP000472265"/>
    </source>
</evidence>
<name>A0A671VZR8_SPAAU</name>
<dbReference type="PANTHER" id="PTHR22442">
    <property type="match status" value="1"/>
</dbReference>
<keyword evidence="3" id="KW-1185">Reference proteome</keyword>
<evidence type="ECO:0000256" key="1">
    <source>
        <dbReference type="SAM" id="MobiDB-lite"/>
    </source>
</evidence>
<protein>
    <submittedName>
        <fullName evidence="2">Protein FAM169B-like</fullName>
    </submittedName>
</protein>
<feature type="region of interest" description="Disordered" evidence="1">
    <location>
        <begin position="305"/>
        <end position="387"/>
    </location>
</feature>
<evidence type="ECO:0000313" key="2">
    <source>
        <dbReference type="Ensembl" id="ENSSAUP00010031212.1"/>
    </source>
</evidence>
<reference evidence="2" key="3">
    <citation type="submission" date="2025-09" db="UniProtKB">
        <authorList>
            <consortium name="Ensembl"/>
        </authorList>
    </citation>
    <scope>IDENTIFICATION</scope>
</reference>
<dbReference type="GeneTree" id="ENSGT00510000048902"/>
<feature type="region of interest" description="Disordered" evidence="1">
    <location>
        <begin position="267"/>
        <end position="287"/>
    </location>
</feature>
<proteinExistence type="predicted"/>
<dbReference type="InterPro" id="IPR029625">
    <property type="entry name" value="FAM169"/>
</dbReference>
<dbReference type="Ensembl" id="ENSSAUT00010032891.1">
    <property type="protein sequence ID" value="ENSSAUP00010031212.1"/>
    <property type="gene ID" value="ENSSAUG00010013333.1"/>
</dbReference>
<gene>
    <name evidence="2" type="primary">fam169b</name>
</gene>
<feature type="compositionally biased region" description="Polar residues" evidence="1">
    <location>
        <begin position="349"/>
        <end position="365"/>
    </location>
</feature>
<feature type="compositionally biased region" description="Polar residues" evidence="1">
    <location>
        <begin position="273"/>
        <end position="287"/>
    </location>
</feature>
<sequence>MYPVDLPAVDDSDLTSASEQYLSSLESRAHGNEVFQASQTSEVAITANNIRRLQLFEDDQPDCTLLALHPPDDPTQVLALYLHDKWWCVADVLRTSRTSRSGLMLVQSIMERVIVFLLSQVVDSLSEEEVLFSQHPRTESCKLLWRDSQVVGFYTVKHKGSLCDSWSSQAYLLPVLDTVLVRASWRRRGCGLHMLEDFCSSFSTEEFMGVSSPLSPSMVAVCRKFLQQHEDYRERLYEVEAPGGWSQRRNIWLNIKLGRYSLCFNEESGPPSGETQRNETQSNNCRPEPTSFSICIVNTPLATGSSEEQIKPCDPSQGGSSPSSKTSGTGCSPEAHADELDHRPPTRPTKLNTKQALMLQPSLSTEPCREKPDSEETQERIKRVRRT</sequence>
<accession>A0A671VZR8</accession>
<dbReference type="Proteomes" id="UP000472265">
    <property type="component" value="Chromosome 8"/>
</dbReference>
<feature type="compositionally biased region" description="Basic and acidic residues" evidence="1">
    <location>
        <begin position="367"/>
        <end position="381"/>
    </location>
</feature>
<dbReference type="PANTHER" id="PTHR22442:SF4">
    <property type="entry name" value="PROTEIN FAM169BP"/>
    <property type="match status" value="1"/>
</dbReference>
<organism evidence="2 3">
    <name type="scientific">Sparus aurata</name>
    <name type="common">Gilthead sea bream</name>
    <dbReference type="NCBI Taxonomy" id="8175"/>
    <lineage>
        <taxon>Eukaryota</taxon>
        <taxon>Metazoa</taxon>
        <taxon>Chordata</taxon>
        <taxon>Craniata</taxon>
        <taxon>Vertebrata</taxon>
        <taxon>Euteleostomi</taxon>
        <taxon>Actinopterygii</taxon>
        <taxon>Neopterygii</taxon>
        <taxon>Teleostei</taxon>
        <taxon>Neoteleostei</taxon>
        <taxon>Acanthomorphata</taxon>
        <taxon>Eupercaria</taxon>
        <taxon>Spariformes</taxon>
        <taxon>Sparidae</taxon>
        <taxon>Sparus</taxon>
    </lineage>
</organism>
<dbReference type="CDD" id="cd04301">
    <property type="entry name" value="NAT_SF"/>
    <property type="match status" value="1"/>
</dbReference>
<feature type="compositionally biased region" description="Low complexity" evidence="1">
    <location>
        <begin position="312"/>
        <end position="333"/>
    </location>
</feature>
<dbReference type="AlphaFoldDB" id="A0A671VZR8"/>
<reference evidence="2" key="1">
    <citation type="submission" date="2021-04" db="EMBL/GenBank/DDBJ databases">
        <authorList>
            <consortium name="Wellcome Sanger Institute Data Sharing"/>
        </authorList>
    </citation>
    <scope>NUCLEOTIDE SEQUENCE [LARGE SCALE GENOMIC DNA]</scope>
</reference>